<accession>A0A150KNE1</accession>
<keyword evidence="7 10" id="KW-0472">Membrane</keyword>
<comment type="pathway">
    <text evidence="10">Lipid metabolism; phospholipid metabolism.</text>
</comment>
<evidence type="ECO:0000256" key="8">
    <source>
        <dbReference type="ARBA" id="ARBA00023209"/>
    </source>
</evidence>
<dbReference type="UniPathway" id="UPA00085"/>
<dbReference type="RefSeq" id="WP_066233199.1">
    <property type="nucleotide sequence ID" value="NZ_JARMRW010000008.1"/>
</dbReference>
<keyword evidence="9 10" id="KW-1208">Phospholipid metabolism</keyword>
<feature type="transmembrane region" description="Helical" evidence="10">
    <location>
        <begin position="6"/>
        <end position="27"/>
    </location>
</feature>
<comment type="function">
    <text evidence="10">Catalyzes the transfer of an acyl group from acyl-phosphate (acyl-PO(4)) to glycerol-3-phosphate (G3P) to form lysophosphatidic acid (LPA). This enzyme utilizes acyl-phosphate as fatty acyl donor, but not acyl-CoA or acyl-ACP.</text>
</comment>
<keyword evidence="6 10" id="KW-0443">Lipid metabolism</keyword>
<dbReference type="SMART" id="SM01207">
    <property type="entry name" value="G3P_acyltransf"/>
    <property type="match status" value="1"/>
</dbReference>
<dbReference type="PANTHER" id="PTHR30309">
    <property type="entry name" value="INNER MEMBRANE PROTEIN YGIH"/>
    <property type="match status" value="1"/>
</dbReference>
<evidence type="ECO:0000256" key="3">
    <source>
        <dbReference type="ARBA" id="ARBA00022679"/>
    </source>
</evidence>
<dbReference type="GO" id="GO:0008654">
    <property type="term" value="P:phospholipid biosynthetic process"/>
    <property type="evidence" value="ECO:0007669"/>
    <property type="project" value="UniProtKB-UniRule"/>
</dbReference>
<feature type="transmembrane region" description="Helical" evidence="10">
    <location>
        <begin position="78"/>
        <end position="97"/>
    </location>
</feature>
<keyword evidence="5 10" id="KW-1133">Transmembrane helix</keyword>
<evidence type="ECO:0000256" key="5">
    <source>
        <dbReference type="ARBA" id="ARBA00022989"/>
    </source>
</evidence>
<reference evidence="11 12" key="1">
    <citation type="submission" date="2016-01" db="EMBL/GenBank/DDBJ databases">
        <title>Genome Sequences of Twelve Sporeforming Bacillus Species Isolated from Foods.</title>
        <authorList>
            <person name="Berendsen E.M."/>
            <person name="Wells-Bennik M.H."/>
            <person name="Krawcyk A.O."/>
            <person name="De Jong A."/>
            <person name="Holsappel S."/>
            <person name="Eijlander R.T."/>
            <person name="Kuipers O.P."/>
        </authorList>
    </citation>
    <scope>NUCLEOTIDE SEQUENCE [LARGE SCALE GENOMIC DNA]</scope>
    <source>
        <strain evidence="11 12">B4102</strain>
    </source>
</reference>
<feature type="transmembrane region" description="Helical" evidence="10">
    <location>
        <begin position="48"/>
        <end position="72"/>
    </location>
</feature>
<evidence type="ECO:0000256" key="6">
    <source>
        <dbReference type="ARBA" id="ARBA00023098"/>
    </source>
</evidence>
<keyword evidence="2 10" id="KW-0444">Lipid biosynthesis</keyword>
<evidence type="ECO:0000256" key="2">
    <source>
        <dbReference type="ARBA" id="ARBA00022516"/>
    </source>
</evidence>
<evidence type="ECO:0000256" key="10">
    <source>
        <dbReference type="HAMAP-Rule" id="MF_01043"/>
    </source>
</evidence>
<comment type="subunit">
    <text evidence="10">Probably interacts with PlsX.</text>
</comment>
<evidence type="ECO:0000256" key="1">
    <source>
        <dbReference type="ARBA" id="ARBA00022475"/>
    </source>
</evidence>
<dbReference type="Proteomes" id="UP000075666">
    <property type="component" value="Unassembled WGS sequence"/>
</dbReference>
<name>A0A150KNE1_9BACI</name>
<organism evidence="11 12">
    <name type="scientific">Heyndrickxia sporothermodurans</name>
    <dbReference type="NCBI Taxonomy" id="46224"/>
    <lineage>
        <taxon>Bacteria</taxon>
        <taxon>Bacillati</taxon>
        <taxon>Bacillota</taxon>
        <taxon>Bacilli</taxon>
        <taxon>Bacillales</taxon>
        <taxon>Bacillaceae</taxon>
        <taxon>Heyndrickxia</taxon>
    </lineage>
</organism>
<keyword evidence="4 10" id="KW-0812">Transmembrane</keyword>
<evidence type="ECO:0000313" key="12">
    <source>
        <dbReference type="Proteomes" id="UP000075666"/>
    </source>
</evidence>
<dbReference type="EC" id="2.3.1.275" evidence="10"/>
<dbReference type="AlphaFoldDB" id="A0A150KNE1"/>
<dbReference type="PANTHER" id="PTHR30309:SF0">
    <property type="entry name" value="GLYCEROL-3-PHOSPHATE ACYLTRANSFERASE-RELATED"/>
    <property type="match status" value="1"/>
</dbReference>
<evidence type="ECO:0000256" key="9">
    <source>
        <dbReference type="ARBA" id="ARBA00023264"/>
    </source>
</evidence>
<dbReference type="Pfam" id="PF02660">
    <property type="entry name" value="G3P_acyltransf"/>
    <property type="match status" value="1"/>
</dbReference>
<keyword evidence="12" id="KW-1185">Reference proteome</keyword>
<sequence length="188" mass="20881">MQKVFIYIFAYFIGQFLFAHIVGVLLYRKNVFHLGSGNPGARNAGRSFGKWGFLLVLIGDMLKAFLVCLLADKVGIGIIGQSIALILVLLGHMYPVIYKFKGGKGVASFIGGLLYISPFSTFSFIGVFIILFLIYRSFTKSGLIAIMTTPIFLYLYESNLWVSIAITIIAIIIILRHTDKKVIVGDEQ</sequence>
<comment type="catalytic activity">
    <reaction evidence="10">
        <text>an acyl phosphate + sn-glycerol 3-phosphate = a 1-acyl-sn-glycero-3-phosphate + phosphate</text>
        <dbReference type="Rhea" id="RHEA:34075"/>
        <dbReference type="ChEBI" id="CHEBI:43474"/>
        <dbReference type="ChEBI" id="CHEBI:57597"/>
        <dbReference type="ChEBI" id="CHEBI:57970"/>
        <dbReference type="ChEBI" id="CHEBI:59918"/>
        <dbReference type="EC" id="2.3.1.275"/>
    </reaction>
</comment>
<dbReference type="HAMAP" id="MF_01043">
    <property type="entry name" value="PlsY"/>
    <property type="match status" value="1"/>
</dbReference>
<proteinExistence type="inferred from homology"/>
<evidence type="ECO:0000256" key="4">
    <source>
        <dbReference type="ARBA" id="ARBA00022692"/>
    </source>
</evidence>
<evidence type="ECO:0000313" key="11">
    <source>
        <dbReference type="EMBL" id="KYD00063.1"/>
    </source>
</evidence>
<keyword evidence="1 10" id="KW-1003">Cell membrane</keyword>
<dbReference type="GO" id="GO:0005886">
    <property type="term" value="C:plasma membrane"/>
    <property type="evidence" value="ECO:0007669"/>
    <property type="project" value="UniProtKB-SubCell"/>
</dbReference>
<comment type="caution">
    <text evidence="11">The sequence shown here is derived from an EMBL/GenBank/DDBJ whole genome shotgun (WGS) entry which is preliminary data.</text>
</comment>
<keyword evidence="8 10" id="KW-0594">Phospholipid biosynthesis</keyword>
<feature type="transmembrane region" description="Helical" evidence="10">
    <location>
        <begin position="154"/>
        <end position="175"/>
    </location>
</feature>
<dbReference type="EMBL" id="LQYN01000073">
    <property type="protein sequence ID" value="KYD00063.1"/>
    <property type="molecule type" value="Genomic_DNA"/>
</dbReference>
<evidence type="ECO:0000256" key="7">
    <source>
        <dbReference type="ARBA" id="ARBA00023136"/>
    </source>
</evidence>
<dbReference type="PATRIC" id="fig|46224.3.peg.3801"/>
<dbReference type="GO" id="GO:0043772">
    <property type="term" value="F:acyl-phosphate glycerol-3-phosphate acyltransferase activity"/>
    <property type="evidence" value="ECO:0007669"/>
    <property type="project" value="UniProtKB-UniRule"/>
</dbReference>
<dbReference type="STRING" id="46224.B4102_1075"/>
<dbReference type="OrthoDB" id="9777124at2"/>
<comment type="subcellular location">
    <subcellularLocation>
        <location evidence="10">Cell membrane</location>
        <topology evidence="10">Multi-pass membrane protein</topology>
    </subcellularLocation>
</comment>
<comment type="similarity">
    <text evidence="10">Belongs to the PlsY family.</text>
</comment>
<feature type="transmembrane region" description="Helical" evidence="10">
    <location>
        <begin position="109"/>
        <end position="134"/>
    </location>
</feature>
<protein>
    <recommendedName>
        <fullName evidence="10">Glycerol-3-phosphate acyltransferase</fullName>
    </recommendedName>
    <alternativeName>
        <fullName evidence="10">Acyl-PO4 G3P acyltransferase</fullName>
    </alternativeName>
    <alternativeName>
        <fullName evidence="10">Acyl-phosphate--glycerol-3-phosphate acyltransferase</fullName>
    </alternativeName>
    <alternativeName>
        <fullName evidence="10">G3P acyltransferase</fullName>
        <shortName evidence="10">GPAT</shortName>
        <ecNumber evidence="10">2.3.1.275</ecNumber>
    </alternativeName>
    <alternativeName>
        <fullName evidence="10">Lysophosphatidic acid synthase</fullName>
        <shortName evidence="10">LPA synthase</shortName>
    </alternativeName>
</protein>
<keyword evidence="3 10" id="KW-0808">Transferase</keyword>
<dbReference type="InterPro" id="IPR003811">
    <property type="entry name" value="G3P_acylTferase_PlsY"/>
</dbReference>
<gene>
    <name evidence="10" type="primary">plsY</name>
    <name evidence="11" type="ORF">B4102_1075</name>
</gene>